<dbReference type="GO" id="GO:0043541">
    <property type="term" value="C:UDP-N-acetylglucosamine transferase complex"/>
    <property type="evidence" value="ECO:0007669"/>
    <property type="project" value="TreeGrafter"/>
</dbReference>
<dbReference type="PANTHER" id="PTHR47043:SF1">
    <property type="entry name" value="UDP-N-ACETYLGLUCOSAMINE TRANSFERASE SUBUNIT ALG13"/>
    <property type="match status" value="1"/>
</dbReference>
<comment type="subcellular location">
    <subcellularLocation>
        <location evidence="7">Endoplasmic reticulum</location>
    </subcellularLocation>
</comment>
<evidence type="ECO:0000256" key="7">
    <source>
        <dbReference type="RuleBase" id="RU362128"/>
    </source>
</evidence>
<evidence type="ECO:0000256" key="6">
    <source>
        <dbReference type="ARBA" id="ARBA00048184"/>
    </source>
</evidence>
<keyword evidence="7" id="KW-0328">Glycosyltransferase</keyword>
<sequence>MELSGLPFEFQLWFGNWIVANCDDDSDRNIEFFDKMEKDSMRLCLVTVGATASFERLIRQVLNEQFCAQLAKYDYTHLLVQYGKDGEDVWNEFQKKFPRGCERLHGIAVAGFDFRPNLWQYMRLATNDQNQKLGIVISHAGTGTILDALRLALPLIIVPNPDLADNHQEDLAFEMEQMKYAISANSENVIRALDIAEAHPPKRLSRPHGPDDALIGLVTDQLQDVD</sequence>
<feature type="domain" description="Glycosyl transferase family 28 C-terminal" evidence="8">
    <location>
        <begin position="44"/>
        <end position="185"/>
    </location>
</feature>
<evidence type="ECO:0000256" key="4">
    <source>
        <dbReference type="ARBA" id="ARBA00024804"/>
    </source>
</evidence>
<dbReference type="STRING" id="303698.A0A1V6TEZ6"/>
<dbReference type="PANTHER" id="PTHR47043">
    <property type="entry name" value="UDP-N-ACETYLGLUCOSAMINE TRANSFERASE SUBUNIT ALG13"/>
    <property type="match status" value="1"/>
</dbReference>
<comment type="subunit">
    <text evidence="1 7">Heterodimer with ALG14 to form a functional enzyme.</text>
</comment>
<comment type="function">
    <text evidence="4 7">Involved in protein N-glycosylation. Essential for the second step of the dolichol-linked oligosaccharide pathway.</text>
</comment>
<evidence type="ECO:0000259" key="8">
    <source>
        <dbReference type="Pfam" id="PF04101"/>
    </source>
</evidence>
<comment type="similarity">
    <text evidence="7">Belongs to the glycosyltransferase 28 family.</text>
</comment>
<evidence type="ECO:0000256" key="2">
    <source>
        <dbReference type="ARBA" id="ARBA00012614"/>
    </source>
</evidence>
<organism evidence="9 10">
    <name type="scientific">Penicillium steckii</name>
    <dbReference type="NCBI Taxonomy" id="303698"/>
    <lineage>
        <taxon>Eukaryota</taxon>
        <taxon>Fungi</taxon>
        <taxon>Dikarya</taxon>
        <taxon>Ascomycota</taxon>
        <taxon>Pezizomycotina</taxon>
        <taxon>Eurotiomycetes</taxon>
        <taxon>Eurotiomycetidae</taxon>
        <taxon>Eurotiales</taxon>
        <taxon>Aspergillaceae</taxon>
        <taxon>Penicillium</taxon>
    </lineage>
</organism>
<dbReference type="SUPFAM" id="SSF53756">
    <property type="entry name" value="UDP-Glycosyltransferase/glycogen phosphorylase"/>
    <property type="match status" value="1"/>
</dbReference>
<accession>A0A1V6TEZ6</accession>
<keyword evidence="10" id="KW-1185">Reference proteome</keyword>
<evidence type="ECO:0000256" key="1">
    <source>
        <dbReference type="ARBA" id="ARBA00011198"/>
    </source>
</evidence>
<dbReference type="Proteomes" id="UP000191285">
    <property type="component" value="Unassembled WGS sequence"/>
</dbReference>
<name>A0A1V6TEZ6_9EURO</name>
<evidence type="ECO:0000313" key="10">
    <source>
        <dbReference type="Proteomes" id="UP000191285"/>
    </source>
</evidence>
<evidence type="ECO:0000256" key="5">
    <source>
        <dbReference type="ARBA" id="ARBA00032061"/>
    </source>
</evidence>
<protein>
    <recommendedName>
        <fullName evidence="3 7">UDP-N-acetylglucosamine transferase subunit ALG13</fullName>
        <ecNumber evidence="2 7">2.4.1.141</ecNumber>
    </recommendedName>
    <alternativeName>
        <fullName evidence="5 7">Asparagine-linked glycosylation protein 13</fullName>
    </alternativeName>
</protein>
<evidence type="ECO:0000313" key="9">
    <source>
        <dbReference type="EMBL" id="OQE24746.1"/>
    </source>
</evidence>
<dbReference type="InterPro" id="IPR007235">
    <property type="entry name" value="Glyco_trans_28_C"/>
</dbReference>
<comment type="caution">
    <text evidence="9">The sequence shown here is derived from an EMBL/GenBank/DDBJ whole genome shotgun (WGS) entry which is preliminary data.</text>
</comment>
<dbReference type="InterPro" id="IPR052474">
    <property type="entry name" value="UDP-GlcNAc_transferase"/>
</dbReference>
<dbReference type="OrthoDB" id="20273at2759"/>
<keyword evidence="7" id="KW-0256">Endoplasmic reticulum</keyword>
<dbReference type="AlphaFoldDB" id="A0A1V6TEZ6"/>
<reference evidence="10" key="1">
    <citation type="journal article" date="2017" name="Nat. Microbiol.">
        <title>Global analysis of biosynthetic gene clusters reveals vast potential of secondary metabolite production in Penicillium species.</title>
        <authorList>
            <person name="Nielsen J.C."/>
            <person name="Grijseels S."/>
            <person name="Prigent S."/>
            <person name="Ji B."/>
            <person name="Dainat J."/>
            <person name="Nielsen K.F."/>
            <person name="Frisvad J.C."/>
            <person name="Workman M."/>
            <person name="Nielsen J."/>
        </authorList>
    </citation>
    <scope>NUCLEOTIDE SEQUENCE [LARGE SCALE GENOMIC DNA]</scope>
    <source>
        <strain evidence="10">IBT 24891</strain>
    </source>
</reference>
<proteinExistence type="inferred from homology"/>
<evidence type="ECO:0000256" key="3">
    <source>
        <dbReference type="ARBA" id="ARBA00017468"/>
    </source>
</evidence>
<dbReference type="EC" id="2.4.1.141" evidence="2 7"/>
<dbReference type="EMBL" id="MLKD01000007">
    <property type="protein sequence ID" value="OQE24746.1"/>
    <property type="molecule type" value="Genomic_DNA"/>
</dbReference>
<dbReference type="Gene3D" id="3.40.50.2000">
    <property type="entry name" value="Glycogen Phosphorylase B"/>
    <property type="match status" value="1"/>
</dbReference>
<dbReference type="Pfam" id="PF04101">
    <property type="entry name" value="Glyco_tran_28_C"/>
    <property type="match status" value="1"/>
</dbReference>
<dbReference type="GO" id="GO:0004577">
    <property type="term" value="F:N-acetylglucosaminyldiphosphodolichol N-acetylglucosaminyltransferase activity"/>
    <property type="evidence" value="ECO:0007669"/>
    <property type="project" value="UniProtKB-EC"/>
</dbReference>
<gene>
    <name evidence="7" type="primary">ALG13</name>
    <name evidence="9" type="ORF">PENSTE_c007G04387</name>
</gene>
<dbReference type="GO" id="GO:0006488">
    <property type="term" value="P:dolichol-linked oligosaccharide biosynthetic process"/>
    <property type="evidence" value="ECO:0007669"/>
    <property type="project" value="TreeGrafter"/>
</dbReference>
<comment type="catalytic activity">
    <reaction evidence="6">
        <text>an N-acetyl-alpha-D-glucosaminyl-diphospho-di-trans,poly-cis-dolichol + UDP-N-acetyl-alpha-D-glucosamine = an N,N'-diacetylchitobiosyl-diphospho-di-trans,poly-cis-dolichol + UDP + H(+)</text>
        <dbReference type="Rhea" id="RHEA:23380"/>
        <dbReference type="Rhea" id="RHEA-COMP:19507"/>
        <dbReference type="Rhea" id="RHEA-COMP:19510"/>
        <dbReference type="ChEBI" id="CHEBI:15378"/>
        <dbReference type="ChEBI" id="CHEBI:57269"/>
        <dbReference type="ChEBI" id="CHEBI:57705"/>
        <dbReference type="ChEBI" id="CHEBI:58223"/>
        <dbReference type="ChEBI" id="CHEBI:58427"/>
        <dbReference type="EC" id="2.4.1.141"/>
    </reaction>
</comment>
<keyword evidence="7" id="KW-0808">Transferase</keyword>